<evidence type="ECO:0000256" key="3">
    <source>
        <dbReference type="ARBA" id="ARBA00022692"/>
    </source>
</evidence>
<reference evidence="7 8" key="1">
    <citation type="journal article" date="2016" name="Nat. Commun.">
        <title>Thousands of microbial genomes shed light on interconnected biogeochemical processes in an aquifer system.</title>
        <authorList>
            <person name="Anantharaman K."/>
            <person name="Brown C.T."/>
            <person name="Hug L.A."/>
            <person name="Sharon I."/>
            <person name="Castelle C.J."/>
            <person name="Probst A.J."/>
            <person name="Thomas B.C."/>
            <person name="Singh A."/>
            <person name="Wilkins M.J."/>
            <person name="Karaoz U."/>
            <person name="Brodie E.L."/>
            <person name="Williams K.H."/>
            <person name="Hubbard S.S."/>
            <person name="Banfield J.F."/>
        </authorList>
    </citation>
    <scope>NUCLEOTIDE SEQUENCE [LARGE SCALE GENOMIC DNA]</scope>
</reference>
<keyword evidence="5 6" id="KW-0472">Membrane</keyword>
<dbReference type="Pfam" id="PF07963">
    <property type="entry name" value="N_methyl"/>
    <property type="match status" value="1"/>
</dbReference>
<dbReference type="GO" id="GO:0015628">
    <property type="term" value="P:protein secretion by the type II secretion system"/>
    <property type="evidence" value="ECO:0007669"/>
    <property type="project" value="InterPro"/>
</dbReference>
<name>A0A1F6B0G0_9BACT</name>
<evidence type="ECO:0000313" key="8">
    <source>
        <dbReference type="Proteomes" id="UP000178461"/>
    </source>
</evidence>
<accession>A0A1F6B0G0</accession>
<dbReference type="GO" id="GO:0015627">
    <property type="term" value="C:type II protein secretion system complex"/>
    <property type="evidence" value="ECO:0007669"/>
    <property type="project" value="InterPro"/>
</dbReference>
<organism evidence="7 8">
    <name type="scientific">Candidatus Gottesmanbacteria bacterium RIFCSPLOWO2_01_FULL_46_21</name>
    <dbReference type="NCBI Taxonomy" id="1798393"/>
    <lineage>
        <taxon>Bacteria</taxon>
        <taxon>Candidatus Gottesmaniibacteriota</taxon>
    </lineage>
</organism>
<evidence type="ECO:0008006" key="9">
    <source>
        <dbReference type="Google" id="ProtNLM"/>
    </source>
</evidence>
<dbReference type="NCBIfam" id="TIGR02532">
    <property type="entry name" value="IV_pilin_GFxxxE"/>
    <property type="match status" value="1"/>
</dbReference>
<keyword evidence="4 6" id="KW-1133">Transmembrane helix</keyword>
<dbReference type="SUPFAM" id="SSF54523">
    <property type="entry name" value="Pili subunits"/>
    <property type="match status" value="1"/>
</dbReference>
<dbReference type="PANTHER" id="PTHR30093">
    <property type="entry name" value="GENERAL SECRETION PATHWAY PROTEIN G"/>
    <property type="match status" value="1"/>
</dbReference>
<gene>
    <name evidence="7" type="ORF">A2971_00840</name>
</gene>
<evidence type="ECO:0000313" key="7">
    <source>
        <dbReference type="EMBL" id="OGG30398.1"/>
    </source>
</evidence>
<comment type="caution">
    <text evidence="7">The sequence shown here is derived from an EMBL/GenBank/DDBJ whole genome shotgun (WGS) entry which is preliminary data.</text>
</comment>
<protein>
    <recommendedName>
        <fullName evidence="9">Type II secretion system protein GspG C-terminal domain-containing protein</fullName>
    </recommendedName>
</protein>
<dbReference type="InterPro" id="IPR045584">
    <property type="entry name" value="Pilin-like"/>
</dbReference>
<keyword evidence="2" id="KW-0488">Methylation</keyword>
<dbReference type="EMBL" id="MFJW01000001">
    <property type="protein sequence ID" value="OGG30398.1"/>
    <property type="molecule type" value="Genomic_DNA"/>
</dbReference>
<dbReference type="PANTHER" id="PTHR30093:SF44">
    <property type="entry name" value="TYPE II SECRETION SYSTEM CORE PROTEIN G"/>
    <property type="match status" value="1"/>
</dbReference>
<feature type="transmembrane region" description="Helical" evidence="6">
    <location>
        <begin position="6"/>
        <end position="27"/>
    </location>
</feature>
<evidence type="ECO:0000256" key="2">
    <source>
        <dbReference type="ARBA" id="ARBA00022481"/>
    </source>
</evidence>
<dbReference type="Gene3D" id="3.30.700.10">
    <property type="entry name" value="Glycoprotein, Type 4 Pilin"/>
    <property type="match status" value="1"/>
</dbReference>
<evidence type="ECO:0000256" key="5">
    <source>
        <dbReference type="ARBA" id="ARBA00023136"/>
    </source>
</evidence>
<proteinExistence type="predicted"/>
<dbReference type="GO" id="GO:0016020">
    <property type="term" value="C:membrane"/>
    <property type="evidence" value="ECO:0007669"/>
    <property type="project" value="UniProtKB-SubCell"/>
</dbReference>
<evidence type="ECO:0000256" key="4">
    <source>
        <dbReference type="ARBA" id="ARBA00022989"/>
    </source>
</evidence>
<comment type="subcellular location">
    <subcellularLocation>
        <location evidence="1">Membrane</location>
        <topology evidence="1">Single-pass membrane protein</topology>
    </subcellularLocation>
</comment>
<dbReference type="InterPro" id="IPR012902">
    <property type="entry name" value="N_methyl_site"/>
</dbReference>
<sequence length="147" mass="16047">MKKFGFTLIELLVVIGIIATLTALALPNYMGARERARDAKKKAEFHELKQALRLYYNDFSTYPVDDGSGGIMGCGSAGTTLCGVAFATTTTTYMKLLPEEYTYAFIIGGDDFRLSVPLETLSDGDIVVSQSRCSGTWDPDEYVVCAD</sequence>
<evidence type="ECO:0000256" key="6">
    <source>
        <dbReference type="SAM" id="Phobius"/>
    </source>
</evidence>
<dbReference type="PRINTS" id="PR00813">
    <property type="entry name" value="BCTERIALGSPG"/>
</dbReference>
<dbReference type="InterPro" id="IPR000983">
    <property type="entry name" value="Bac_GSPG_pilin"/>
</dbReference>
<dbReference type="Proteomes" id="UP000178461">
    <property type="component" value="Unassembled WGS sequence"/>
</dbReference>
<evidence type="ECO:0000256" key="1">
    <source>
        <dbReference type="ARBA" id="ARBA00004167"/>
    </source>
</evidence>
<dbReference type="AlphaFoldDB" id="A0A1F6B0G0"/>
<keyword evidence="3 6" id="KW-0812">Transmembrane</keyword>